<evidence type="ECO:0000259" key="4">
    <source>
        <dbReference type="Pfam" id="PF03936"/>
    </source>
</evidence>
<dbReference type="GO" id="GO:0016114">
    <property type="term" value="P:terpenoid biosynthetic process"/>
    <property type="evidence" value="ECO:0007669"/>
    <property type="project" value="InterPro"/>
</dbReference>
<dbReference type="PANTHER" id="PTHR31225">
    <property type="entry name" value="OS04G0344100 PROTEIN-RELATED"/>
    <property type="match status" value="1"/>
</dbReference>
<dbReference type="Proteomes" id="UP000306102">
    <property type="component" value="Unassembled WGS sequence"/>
</dbReference>
<organism evidence="5 6">
    <name type="scientific">Camellia sinensis var. sinensis</name>
    <name type="common">China tea</name>
    <dbReference type="NCBI Taxonomy" id="542762"/>
    <lineage>
        <taxon>Eukaryota</taxon>
        <taxon>Viridiplantae</taxon>
        <taxon>Streptophyta</taxon>
        <taxon>Embryophyta</taxon>
        <taxon>Tracheophyta</taxon>
        <taxon>Spermatophyta</taxon>
        <taxon>Magnoliopsida</taxon>
        <taxon>eudicotyledons</taxon>
        <taxon>Gunneridae</taxon>
        <taxon>Pentapetalae</taxon>
        <taxon>asterids</taxon>
        <taxon>Ericales</taxon>
        <taxon>Theaceae</taxon>
        <taxon>Camellia</taxon>
    </lineage>
</organism>
<dbReference type="PANTHER" id="PTHR31225:SF221">
    <property type="entry name" value="(-)-GERMACRENE D SYNTHASE"/>
    <property type="match status" value="1"/>
</dbReference>
<keyword evidence="6" id="KW-1185">Reference proteome</keyword>
<gene>
    <name evidence="5" type="ORF">TEA_026263</name>
</gene>
<feature type="domain" description="Terpene synthase metal-binding" evidence="4">
    <location>
        <begin position="1"/>
        <end position="116"/>
    </location>
</feature>
<dbReference type="InterPro" id="IPR005630">
    <property type="entry name" value="Terpene_synthase_metal-bd"/>
</dbReference>
<dbReference type="InterPro" id="IPR008949">
    <property type="entry name" value="Isoprenoid_synthase_dom_sf"/>
</dbReference>
<keyword evidence="3" id="KW-0456">Lyase</keyword>
<dbReference type="GO" id="GO:0010333">
    <property type="term" value="F:terpene synthase activity"/>
    <property type="evidence" value="ECO:0007669"/>
    <property type="project" value="InterPro"/>
</dbReference>
<keyword evidence="2" id="KW-0479">Metal-binding</keyword>
<sequence length="126" mass="14942">MMLTKVIALTSIIDDIYDVYGTLEELALFANAIERFKPIHSLMNFAFDLIEVSKSLQLFIIYLYFKWEINAIDQLLEYMKPRYQALLDVYNMIDEEMARKGRSYRIHYAKSTVCLVLIGYKQMIYD</sequence>
<evidence type="ECO:0000256" key="3">
    <source>
        <dbReference type="ARBA" id="ARBA00023239"/>
    </source>
</evidence>
<evidence type="ECO:0000256" key="2">
    <source>
        <dbReference type="ARBA" id="ARBA00022723"/>
    </source>
</evidence>
<dbReference type="STRING" id="542762.A0A4S4DF48"/>
<dbReference type="Gene3D" id="1.10.600.10">
    <property type="entry name" value="Farnesyl Diphosphate Synthase"/>
    <property type="match status" value="1"/>
</dbReference>
<comment type="caution">
    <text evidence="5">The sequence shown here is derived from an EMBL/GenBank/DDBJ whole genome shotgun (WGS) entry which is preliminary data.</text>
</comment>
<name>A0A4S4DF48_CAMSN</name>
<dbReference type="SUPFAM" id="SSF48576">
    <property type="entry name" value="Terpenoid synthases"/>
    <property type="match status" value="1"/>
</dbReference>
<dbReference type="Pfam" id="PF03936">
    <property type="entry name" value="Terpene_synth_C"/>
    <property type="match status" value="1"/>
</dbReference>
<evidence type="ECO:0000313" key="6">
    <source>
        <dbReference type="Proteomes" id="UP000306102"/>
    </source>
</evidence>
<comment type="cofactor">
    <cofactor evidence="1">
        <name>Mg(2+)</name>
        <dbReference type="ChEBI" id="CHEBI:18420"/>
    </cofactor>
</comment>
<dbReference type="GO" id="GO:0000287">
    <property type="term" value="F:magnesium ion binding"/>
    <property type="evidence" value="ECO:0007669"/>
    <property type="project" value="InterPro"/>
</dbReference>
<evidence type="ECO:0000313" key="5">
    <source>
        <dbReference type="EMBL" id="THG00894.1"/>
    </source>
</evidence>
<dbReference type="EMBL" id="SDRB02011565">
    <property type="protein sequence ID" value="THG00894.1"/>
    <property type="molecule type" value="Genomic_DNA"/>
</dbReference>
<evidence type="ECO:0000256" key="1">
    <source>
        <dbReference type="ARBA" id="ARBA00001946"/>
    </source>
</evidence>
<dbReference type="InterPro" id="IPR050148">
    <property type="entry name" value="Terpene_synthase-like"/>
</dbReference>
<dbReference type="AlphaFoldDB" id="A0A4S4DF48"/>
<accession>A0A4S4DF48</accession>
<protein>
    <recommendedName>
        <fullName evidence="4">Terpene synthase metal-binding domain-containing protein</fullName>
    </recommendedName>
</protein>
<proteinExistence type="predicted"/>
<reference evidence="5 6" key="1">
    <citation type="journal article" date="2018" name="Proc. Natl. Acad. Sci. U.S.A.">
        <title>Draft genome sequence of Camellia sinensis var. sinensis provides insights into the evolution of the tea genome and tea quality.</title>
        <authorList>
            <person name="Wei C."/>
            <person name="Yang H."/>
            <person name="Wang S."/>
            <person name="Zhao J."/>
            <person name="Liu C."/>
            <person name="Gao L."/>
            <person name="Xia E."/>
            <person name="Lu Y."/>
            <person name="Tai Y."/>
            <person name="She G."/>
            <person name="Sun J."/>
            <person name="Cao H."/>
            <person name="Tong W."/>
            <person name="Gao Q."/>
            <person name="Li Y."/>
            <person name="Deng W."/>
            <person name="Jiang X."/>
            <person name="Wang W."/>
            <person name="Chen Q."/>
            <person name="Zhang S."/>
            <person name="Li H."/>
            <person name="Wu J."/>
            <person name="Wang P."/>
            <person name="Li P."/>
            <person name="Shi C."/>
            <person name="Zheng F."/>
            <person name="Jian J."/>
            <person name="Huang B."/>
            <person name="Shan D."/>
            <person name="Shi M."/>
            <person name="Fang C."/>
            <person name="Yue Y."/>
            <person name="Li F."/>
            <person name="Li D."/>
            <person name="Wei S."/>
            <person name="Han B."/>
            <person name="Jiang C."/>
            <person name="Yin Y."/>
            <person name="Xia T."/>
            <person name="Zhang Z."/>
            <person name="Bennetzen J.L."/>
            <person name="Zhao S."/>
            <person name="Wan X."/>
        </authorList>
    </citation>
    <scope>NUCLEOTIDE SEQUENCE [LARGE SCALE GENOMIC DNA]</scope>
    <source>
        <strain evidence="6">cv. Shuchazao</strain>
        <tissue evidence="5">Leaf</tissue>
    </source>
</reference>